<dbReference type="InterPro" id="IPR015854">
    <property type="entry name" value="ABC_transpr_LolD-like"/>
</dbReference>
<dbReference type="InterPro" id="IPR027417">
    <property type="entry name" value="P-loop_NTPase"/>
</dbReference>
<gene>
    <name evidence="5" type="ORF">SAMN05216575_102214</name>
</gene>
<dbReference type="PANTHER" id="PTHR24220">
    <property type="entry name" value="IMPORT ATP-BINDING PROTEIN"/>
    <property type="match status" value="1"/>
</dbReference>
<proteinExistence type="inferred from homology"/>
<evidence type="ECO:0000256" key="2">
    <source>
        <dbReference type="ARBA" id="ARBA00022741"/>
    </source>
</evidence>
<keyword evidence="2" id="KW-0547">Nucleotide-binding</keyword>
<sequence>MMIRLQQVLKQRGQGAQRYSLAIEQLQLEAGAQVALVGPSGCGKSTLLDLLALVLAPDAAETFDLELTGTVSDIAGLWRQGRQNQLAQLRSQYLGYVLQAGGLLGFLDVRGNIALPRQLLGMADGGQVLRLAQALDVQEQLDKYPAQLSIGQRQRVSCARALAHGPQLLLADEPTAALDPLNAERVMQLLLAQAEATGATCVVATHDEALAQRAGLTILRMSCRRDADGGVSAHLEQAA</sequence>
<dbReference type="EMBL" id="FNAE01000002">
    <property type="protein sequence ID" value="SDE25323.1"/>
    <property type="molecule type" value="Genomic_DNA"/>
</dbReference>
<evidence type="ECO:0000313" key="6">
    <source>
        <dbReference type="Proteomes" id="UP000182413"/>
    </source>
</evidence>
<dbReference type="AlphaFoldDB" id="A0A1G7BE70"/>
<accession>A0A1G7BE70</accession>
<dbReference type="Gene3D" id="3.40.50.300">
    <property type="entry name" value="P-loop containing nucleotide triphosphate hydrolases"/>
    <property type="match status" value="1"/>
</dbReference>
<dbReference type="InterPro" id="IPR003439">
    <property type="entry name" value="ABC_transporter-like_ATP-bd"/>
</dbReference>
<protein>
    <submittedName>
        <fullName evidence="5">Putative ABC transport system ATP-binding protein</fullName>
    </submittedName>
</protein>
<evidence type="ECO:0000256" key="3">
    <source>
        <dbReference type="ARBA" id="ARBA00022840"/>
    </source>
</evidence>
<dbReference type="SUPFAM" id="SSF52540">
    <property type="entry name" value="P-loop containing nucleoside triphosphate hydrolases"/>
    <property type="match status" value="1"/>
</dbReference>
<dbReference type="SMART" id="SM00382">
    <property type="entry name" value="AAA"/>
    <property type="match status" value="1"/>
</dbReference>
<name>A0A1G7BE70_9GAMM</name>
<dbReference type="PROSITE" id="PS50893">
    <property type="entry name" value="ABC_TRANSPORTER_2"/>
    <property type="match status" value="1"/>
</dbReference>
<dbReference type="GO" id="GO:0044874">
    <property type="term" value="P:lipoprotein localization to outer membrane"/>
    <property type="evidence" value="ECO:0007669"/>
    <property type="project" value="TreeGrafter"/>
</dbReference>
<dbReference type="GO" id="GO:0022857">
    <property type="term" value="F:transmembrane transporter activity"/>
    <property type="evidence" value="ECO:0007669"/>
    <property type="project" value="TreeGrafter"/>
</dbReference>
<comment type="similarity">
    <text evidence="1">Belongs to the ABC transporter superfamily.</text>
</comment>
<dbReference type="PANTHER" id="PTHR24220:SF689">
    <property type="entry name" value="LIPOPROTEIN-RELEASING SYSTEM ATP-BINDING PROTEIN LOLD"/>
    <property type="match status" value="1"/>
</dbReference>
<keyword evidence="3 5" id="KW-0067">ATP-binding</keyword>
<organism evidence="5 6">
    <name type="scientific">Ectopseudomonas alcaliphila</name>
    <dbReference type="NCBI Taxonomy" id="101564"/>
    <lineage>
        <taxon>Bacteria</taxon>
        <taxon>Pseudomonadati</taxon>
        <taxon>Pseudomonadota</taxon>
        <taxon>Gammaproteobacteria</taxon>
        <taxon>Pseudomonadales</taxon>
        <taxon>Pseudomonadaceae</taxon>
        <taxon>Ectopseudomonas</taxon>
    </lineage>
</organism>
<dbReference type="GO" id="GO:0016887">
    <property type="term" value="F:ATP hydrolysis activity"/>
    <property type="evidence" value="ECO:0007669"/>
    <property type="project" value="InterPro"/>
</dbReference>
<evidence type="ECO:0000256" key="1">
    <source>
        <dbReference type="ARBA" id="ARBA00005417"/>
    </source>
</evidence>
<dbReference type="Pfam" id="PF00005">
    <property type="entry name" value="ABC_tran"/>
    <property type="match status" value="1"/>
</dbReference>
<dbReference type="GO" id="GO:0005886">
    <property type="term" value="C:plasma membrane"/>
    <property type="evidence" value="ECO:0007669"/>
    <property type="project" value="TreeGrafter"/>
</dbReference>
<feature type="domain" description="ABC transporter" evidence="4">
    <location>
        <begin position="3"/>
        <end position="239"/>
    </location>
</feature>
<dbReference type="GO" id="GO:0005524">
    <property type="term" value="F:ATP binding"/>
    <property type="evidence" value="ECO:0007669"/>
    <property type="project" value="UniProtKB-KW"/>
</dbReference>
<dbReference type="Proteomes" id="UP000182413">
    <property type="component" value="Unassembled WGS sequence"/>
</dbReference>
<dbReference type="InterPro" id="IPR003593">
    <property type="entry name" value="AAA+_ATPase"/>
</dbReference>
<dbReference type="GO" id="GO:0089705">
    <property type="term" value="P:protein localization to outer membrane"/>
    <property type="evidence" value="ECO:0007669"/>
    <property type="project" value="TreeGrafter"/>
</dbReference>
<reference evidence="5 6" key="1">
    <citation type="submission" date="2016-10" db="EMBL/GenBank/DDBJ databases">
        <authorList>
            <person name="de Groot N.N."/>
        </authorList>
    </citation>
    <scope>NUCLEOTIDE SEQUENCE [LARGE SCALE GENOMIC DNA]</scope>
    <source>
        <strain evidence="5 6">JCM 10630</strain>
    </source>
</reference>
<evidence type="ECO:0000313" key="5">
    <source>
        <dbReference type="EMBL" id="SDE25323.1"/>
    </source>
</evidence>
<evidence type="ECO:0000259" key="4">
    <source>
        <dbReference type="PROSITE" id="PS50893"/>
    </source>
</evidence>